<name>A0A5J4VV46_9EUKA</name>
<feature type="non-terminal residue" evidence="2">
    <location>
        <position position="51"/>
    </location>
</feature>
<evidence type="ECO:0000313" key="2">
    <source>
        <dbReference type="EMBL" id="KAA6386507.1"/>
    </source>
</evidence>
<evidence type="ECO:0000313" key="3">
    <source>
        <dbReference type="Proteomes" id="UP000324800"/>
    </source>
</evidence>
<dbReference type="EMBL" id="SNRW01004773">
    <property type="protein sequence ID" value="KAA6386507.1"/>
    <property type="molecule type" value="Genomic_DNA"/>
</dbReference>
<comment type="caution">
    <text evidence="2">The sequence shown here is derived from an EMBL/GenBank/DDBJ whole genome shotgun (WGS) entry which is preliminary data.</text>
</comment>
<evidence type="ECO:0000256" key="1">
    <source>
        <dbReference type="SAM" id="Phobius"/>
    </source>
</evidence>
<dbReference type="AlphaFoldDB" id="A0A5J4VV46"/>
<sequence length="51" mass="5331">MQQVTTYNIVPGQDTAGSISGSIISIFILLLVTAFGFIIMFVVGNKIVGGV</sequence>
<accession>A0A5J4VV46</accession>
<dbReference type="Proteomes" id="UP000324800">
    <property type="component" value="Unassembled WGS sequence"/>
</dbReference>
<organism evidence="2 3">
    <name type="scientific">Streblomastix strix</name>
    <dbReference type="NCBI Taxonomy" id="222440"/>
    <lineage>
        <taxon>Eukaryota</taxon>
        <taxon>Metamonada</taxon>
        <taxon>Preaxostyla</taxon>
        <taxon>Oxymonadida</taxon>
        <taxon>Streblomastigidae</taxon>
        <taxon>Streblomastix</taxon>
    </lineage>
</organism>
<protein>
    <submittedName>
        <fullName evidence="2">Uncharacterized protein</fullName>
    </submittedName>
</protein>
<reference evidence="2 3" key="1">
    <citation type="submission" date="2019-03" db="EMBL/GenBank/DDBJ databases">
        <title>Single cell metagenomics reveals metabolic interactions within the superorganism composed of flagellate Streblomastix strix and complex community of Bacteroidetes bacteria on its surface.</title>
        <authorList>
            <person name="Treitli S.C."/>
            <person name="Kolisko M."/>
            <person name="Husnik F."/>
            <person name="Keeling P."/>
            <person name="Hampl V."/>
        </authorList>
    </citation>
    <scope>NUCLEOTIDE SEQUENCE [LARGE SCALE GENOMIC DNA]</scope>
    <source>
        <strain evidence="2">ST1C</strain>
    </source>
</reference>
<feature type="transmembrane region" description="Helical" evidence="1">
    <location>
        <begin position="23"/>
        <end position="43"/>
    </location>
</feature>
<proteinExistence type="predicted"/>
<keyword evidence="1" id="KW-0812">Transmembrane</keyword>
<keyword evidence="1" id="KW-0472">Membrane</keyword>
<gene>
    <name evidence="2" type="ORF">EZS28_017964</name>
</gene>
<keyword evidence="1" id="KW-1133">Transmembrane helix</keyword>